<evidence type="ECO:0000259" key="1">
    <source>
        <dbReference type="PROSITE" id="PS51352"/>
    </source>
</evidence>
<dbReference type="PANTHER" id="PTHR43601">
    <property type="entry name" value="THIOREDOXIN, MITOCHONDRIAL"/>
    <property type="match status" value="1"/>
</dbReference>
<gene>
    <name evidence="2" type="ORF">METZ01_LOCUS208596</name>
</gene>
<proteinExistence type="predicted"/>
<dbReference type="InterPro" id="IPR013766">
    <property type="entry name" value="Thioredoxin_domain"/>
</dbReference>
<dbReference type="InterPro" id="IPR017937">
    <property type="entry name" value="Thioredoxin_CS"/>
</dbReference>
<dbReference type="EMBL" id="UINC01047014">
    <property type="protein sequence ID" value="SVB55742.1"/>
    <property type="molecule type" value="Genomic_DNA"/>
</dbReference>
<dbReference type="Pfam" id="PF00085">
    <property type="entry name" value="Thioredoxin"/>
    <property type="match status" value="1"/>
</dbReference>
<dbReference type="PANTHER" id="PTHR43601:SF3">
    <property type="entry name" value="THIOREDOXIN, MITOCHONDRIAL"/>
    <property type="match status" value="1"/>
</dbReference>
<dbReference type="CDD" id="cd02947">
    <property type="entry name" value="TRX_family"/>
    <property type="match status" value="1"/>
</dbReference>
<sequence length="215" mass="23115">MDVVDATFEAEVMTRSEQVPVVVDLWAPWCGPCKSLGPILERVIAGSEGRVVLAKVNIDENPGVAQAFGVQSIPAVFAIHHREVVGSFVGAQGEDAVNEFVAKLLPEDEVDELEQLVAAGDEESLRAALESRPDHPAAVCALAVLLVERGGDGDRAEAIALLDRVPETPETRRIAAMSRVDAVGDVEVELAGLLEQVRDDDEARQRYLDLLEVMG</sequence>
<feature type="domain" description="Thioredoxin" evidence="1">
    <location>
        <begin position="1"/>
        <end position="106"/>
    </location>
</feature>
<feature type="non-terminal residue" evidence="2">
    <location>
        <position position="215"/>
    </location>
</feature>
<dbReference type="Gene3D" id="3.40.30.10">
    <property type="entry name" value="Glutaredoxin"/>
    <property type="match status" value="1"/>
</dbReference>
<dbReference type="InterPro" id="IPR036249">
    <property type="entry name" value="Thioredoxin-like_sf"/>
</dbReference>
<dbReference type="InterPro" id="IPR011990">
    <property type="entry name" value="TPR-like_helical_dom_sf"/>
</dbReference>
<accession>A0A382EZB9</accession>
<dbReference type="Gene3D" id="1.25.40.10">
    <property type="entry name" value="Tetratricopeptide repeat domain"/>
    <property type="match status" value="1"/>
</dbReference>
<dbReference type="GO" id="GO:0045454">
    <property type="term" value="P:cell redox homeostasis"/>
    <property type="evidence" value="ECO:0007669"/>
    <property type="project" value="TreeGrafter"/>
</dbReference>
<dbReference type="PROSITE" id="PS51352">
    <property type="entry name" value="THIOREDOXIN_2"/>
    <property type="match status" value="1"/>
</dbReference>
<dbReference type="PROSITE" id="PS00194">
    <property type="entry name" value="THIOREDOXIN_1"/>
    <property type="match status" value="1"/>
</dbReference>
<name>A0A382EZB9_9ZZZZ</name>
<reference evidence="2" key="1">
    <citation type="submission" date="2018-05" db="EMBL/GenBank/DDBJ databases">
        <authorList>
            <person name="Lanie J.A."/>
            <person name="Ng W.-L."/>
            <person name="Kazmierczak K.M."/>
            <person name="Andrzejewski T.M."/>
            <person name="Davidsen T.M."/>
            <person name="Wayne K.J."/>
            <person name="Tettelin H."/>
            <person name="Glass J.I."/>
            <person name="Rusch D."/>
            <person name="Podicherti R."/>
            <person name="Tsui H.-C.T."/>
            <person name="Winkler M.E."/>
        </authorList>
    </citation>
    <scope>NUCLEOTIDE SEQUENCE</scope>
</reference>
<protein>
    <recommendedName>
        <fullName evidence="1">Thioredoxin domain-containing protein</fullName>
    </recommendedName>
</protein>
<organism evidence="2">
    <name type="scientific">marine metagenome</name>
    <dbReference type="NCBI Taxonomy" id="408172"/>
    <lineage>
        <taxon>unclassified sequences</taxon>
        <taxon>metagenomes</taxon>
        <taxon>ecological metagenomes</taxon>
    </lineage>
</organism>
<dbReference type="GO" id="GO:0006950">
    <property type="term" value="P:response to stress"/>
    <property type="evidence" value="ECO:0007669"/>
    <property type="project" value="UniProtKB-ARBA"/>
</dbReference>
<dbReference type="AlphaFoldDB" id="A0A382EZB9"/>
<evidence type="ECO:0000313" key="2">
    <source>
        <dbReference type="EMBL" id="SVB55742.1"/>
    </source>
</evidence>
<dbReference type="SUPFAM" id="SSF52833">
    <property type="entry name" value="Thioredoxin-like"/>
    <property type="match status" value="1"/>
</dbReference>